<gene>
    <name evidence="1" type="ORF">SAMN05421803_105115</name>
</gene>
<accession>A0A1M6IEI1</accession>
<dbReference type="Proteomes" id="UP000184452">
    <property type="component" value="Unassembled WGS sequence"/>
</dbReference>
<proteinExistence type="predicted"/>
<name>A0A1M6IEI1_9ACTN</name>
<evidence type="ECO:0000313" key="1">
    <source>
        <dbReference type="EMBL" id="SHJ32793.1"/>
    </source>
</evidence>
<dbReference type="EMBL" id="FQZK01000005">
    <property type="protein sequence ID" value="SHJ32793.1"/>
    <property type="molecule type" value="Genomic_DNA"/>
</dbReference>
<organism evidence="1 2">
    <name type="scientific">Nocardiopsis flavescens</name>
    <dbReference type="NCBI Taxonomy" id="758803"/>
    <lineage>
        <taxon>Bacteria</taxon>
        <taxon>Bacillati</taxon>
        <taxon>Actinomycetota</taxon>
        <taxon>Actinomycetes</taxon>
        <taxon>Streptosporangiales</taxon>
        <taxon>Nocardiopsidaceae</taxon>
        <taxon>Nocardiopsis</taxon>
    </lineage>
</organism>
<reference evidence="1 2" key="1">
    <citation type="submission" date="2016-11" db="EMBL/GenBank/DDBJ databases">
        <authorList>
            <person name="Jaros S."/>
            <person name="Januszkiewicz K."/>
            <person name="Wedrychowicz H."/>
        </authorList>
    </citation>
    <scope>NUCLEOTIDE SEQUENCE [LARGE SCALE GENOMIC DNA]</scope>
    <source>
        <strain evidence="1 2">CGMCC 4.5723</strain>
    </source>
</reference>
<dbReference type="OrthoDB" id="3428976at2"/>
<dbReference type="RefSeq" id="WP_073378541.1">
    <property type="nucleotide sequence ID" value="NZ_FQZK01000005.1"/>
</dbReference>
<sequence>MPLTRPTKGSATEHARLLRCVQGIQERSARAVPWEPDTVGIPRGGSERPLSRINDVAFYANARNEVAALAAVCAELLRLHHPGDGEGAPCAGCGRAWPCPTFEEISRLPG</sequence>
<dbReference type="AlphaFoldDB" id="A0A1M6IEI1"/>
<protein>
    <submittedName>
        <fullName evidence="1">Uncharacterized protein</fullName>
    </submittedName>
</protein>
<evidence type="ECO:0000313" key="2">
    <source>
        <dbReference type="Proteomes" id="UP000184452"/>
    </source>
</evidence>
<keyword evidence="2" id="KW-1185">Reference proteome</keyword>